<dbReference type="InterPro" id="IPR009081">
    <property type="entry name" value="PP-bd_ACP"/>
</dbReference>
<dbReference type="Pfam" id="PF00109">
    <property type="entry name" value="ketoacyl-synt"/>
    <property type="match status" value="1"/>
</dbReference>
<dbReference type="InterPro" id="IPR014043">
    <property type="entry name" value="Acyl_transferase_dom"/>
</dbReference>
<dbReference type="InterPro" id="IPR020806">
    <property type="entry name" value="PKS_PP-bd"/>
</dbReference>
<dbReference type="SUPFAM" id="SSF51735">
    <property type="entry name" value="NAD(P)-binding Rossmann-fold domains"/>
    <property type="match status" value="2"/>
</dbReference>
<dbReference type="Gene3D" id="3.40.50.720">
    <property type="entry name" value="NAD(P)-binding Rossmann-like Domain"/>
    <property type="match status" value="2"/>
</dbReference>
<dbReference type="PROSITE" id="PS52019">
    <property type="entry name" value="PKS_MFAS_DH"/>
    <property type="match status" value="1"/>
</dbReference>
<evidence type="ECO:0000256" key="9">
    <source>
        <dbReference type="SAM" id="MobiDB-lite"/>
    </source>
</evidence>
<feature type="active site" description="Proton acceptor; for dehydratase activity" evidence="8">
    <location>
        <position position="1047"/>
    </location>
</feature>
<feature type="region of interest" description="N-terminal hotdog fold" evidence="8">
    <location>
        <begin position="1015"/>
        <end position="1153"/>
    </location>
</feature>
<evidence type="ECO:0000256" key="2">
    <source>
        <dbReference type="ARBA" id="ARBA00022553"/>
    </source>
</evidence>
<dbReference type="InterPro" id="IPR057326">
    <property type="entry name" value="KR_dom"/>
</dbReference>
<dbReference type="SMART" id="SM00823">
    <property type="entry name" value="PKS_PP"/>
    <property type="match status" value="1"/>
</dbReference>
<dbReference type="SMART" id="SM00827">
    <property type="entry name" value="PKS_AT"/>
    <property type="match status" value="1"/>
</dbReference>
<evidence type="ECO:0000256" key="7">
    <source>
        <dbReference type="ARBA" id="ARBA00023315"/>
    </source>
</evidence>
<keyword evidence="4" id="KW-0521">NADP</keyword>
<evidence type="ECO:0000313" key="14">
    <source>
        <dbReference type="Proteomes" id="UP000799778"/>
    </source>
</evidence>
<dbReference type="InterPro" id="IPR036736">
    <property type="entry name" value="ACP-like_sf"/>
</dbReference>
<dbReference type="Pfam" id="PF21089">
    <property type="entry name" value="PKS_DH_N"/>
    <property type="match status" value="1"/>
</dbReference>
<dbReference type="InterPro" id="IPR020843">
    <property type="entry name" value="ER"/>
</dbReference>
<dbReference type="GO" id="GO:0008168">
    <property type="term" value="F:methyltransferase activity"/>
    <property type="evidence" value="ECO:0007669"/>
    <property type="project" value="UniProtKB-KW"/>
</dbReference>
<dbReference type="InterPro" id="IPR042104">
    <property type="entry name" value="PKS_dehydratase_sf"/>
</dbReference>
<evidence type="ECO:0000256" key="5">
    <source>
        <dbReference type="ARBA" id="ARBA00023002"/>
    </source>
</evidence>
<dbReference type="InterPro" id="IPR016036">
    <property type="entry name" value="Malonyl_transacylase_ACP-bd"/>
</dbReference>
<dbReference type="InterPro" id="IPR050091">
    <property type="entry name" value="PKS_NRPS_Biosynth_Enz"/>
</dbReference>
<keyword evidence="2" id="KW-0597">Phosphoprotein</keyword>
<dbReference type="SUPFAM" id="SSF53335">
    <property type="entry name" value="S-adenosyl-L-methionine-dependent methyltransferases"/>
    <property type="match status" value="1"/>
</dbReference>
<dbReference type="PROSITE" id="PS52004">
    <property type="entry name" value="KS3_2"/>
    <property type="match status" value="1"/>
</dbReference>
<dbReference type="PROSITE" id="PS50075">
    <property type="entry name" value="CARRIER"/>
    <property type="match status" value="1"/>
</dbReference>
<dbReference type="InterPro" id="IPR016035">
    <property type="entry name" value="Acyl_Trfase/lysoPLipase"/>
</dbReference>
<dbReference type="PANTHER" id="PTHR43775">
    <property type="entry name" value="FATTY ACID SYNTHASE"/>
    <property type="match status" value="1"/>
</dbReference>
<dbReference type="InterPro" id="IPR011032">
    <property type="entry name" value="GroES-like_sf"/>
</dbReference>
<keyword evidence="5" id="KW-0560">Oxidoreductase</keyword>
<dbReference type="SMART" id="SM00826">
    <property type="entry name" value="PKS_DH"/>
    <property type="match status" value="1"/>
</dbReference>
<dbReference type="Pfam" id="PF14765">
    <property type="entry name" value="PS-DH"/>
    <property type="match status" value="1"/>
</dbReference>
<dbReference type="Pfam" id="PF00698">
    <property type="entry name" value="Acyl_transf_1"/>
    <property type="match status" value="1"/>
</dbReference>
<dbReference type="SUPFAM" id="SSF55048">
    <property type="entry name" value="Probable ACP-binding domain of malonyl-CoA ACP transacylase"/>
    <property type="match status" value="1"/>
</dbReference>
<feature type="compositionally biased region" description="Polar residues" evidence="9">
    <location>
        <begin position="498"/>
        <end position="511"/>
    </location>
</feature>
<feature type="region of interest" description="Disordered" evidence="9">
    <location>
        <begin position="498"/>
        <end position="532"/>
    </location>
</feature>
<dbReference type="InterPro" id="IPR032821">
    <property type="entry name" value="PKS_assoc"/>
</dbReference>
<dbReference type="GO" id="GO:0032259">
    <property type="term" value="P:methylation"/>
    <property type="evidence" value="ECO:0007669"/>
    <property type="project" value="UniProtKB-KW"/>
</dbReference>
<dbReference type="InterPro" id="IPR036291">
    <property type="entry name" value="NAD(P)-bd_dom_sf"/>
</dbReference>
<dbReference type="Gene3D" id="3.90.180.10">
    <property type="entry name" value="Medium-chain alcohol dehydrogenases, catalytic domain"/>
    <property type="match status" value="1"/>
</dbReference>
<dbReference type="GO" id="GO:0006633">
    <property type="term" value="P:fatty acid biosynthetic process"/>
    <property type="evidence" value="ECO:0007669"/>
    <property type="project" value="InterPro"/>
</dbReference>
<proteinExistence type="predicted"/>
<evidence type="ECO:0000256" key="6">
    <source>
        <dbReference type="ARBA" id="ARBA00023268"/>
    </source>
</evidence>
<dbReference type="Gene3D" id="3.10.129.110">
    <property type="entry name" value="Polyketide synthase dehydratase"/>
    <property type="match status" value="1"/>
</dbReference>
<dbReference type="Gene3D" id="3.40.47.10">
    <property type="match status" value="1"/>
</dbReference>
<dbReference type="InterPro" id="IPR013217">
    <property type="entry name" value="Methyltransf_12"/>
</dbReference>
<dbReference type="SUPFAM" id="SSF52151">
    <property type="entry name" value="FabD/lysophospholipase-like"/>
    <property type="match status" value="1"/>
</dbReference>
<organism evidence="13 14">
    <name type="scientific">Aaosphaeria arxii CBS 175.79</name>
    <dbReference type="NCBI Taxonomy" id="1450172"/>
    <lineage>
        <taxon>Eukaryota</taxon>
        <taxon>Fungi</taxon>
        <taxon>Dikarya</taxon>
        <taxon>Ascomycota</taxon>
        <taxon>Pezizomycotina</taxon>
        <taxon>Dothideomycetes</taxon>
        <taxon>Pleosporomycetidae</taxon>
        <taxon>Pleosporales</taxon>
        <taxon>Pleosporales incertae sedis</taxon>
        <taxon>Aaosphaeria</taxon>
    </lineage>
</organism>
<evidence type="ECO:0000256" key="4">
    <source>
        <dbReference type="ARBA" id="ARBA00022857"/>
    </source>
</evidence>
<reference evidence="13" key="1">
    <citation type="journal article" date="2020" name="Stud. Mycol.">
        <title>101 Dothideomycetes genomes: a test case for predicting lifestyles and emergence of pathogens.</title>
        <authorList>
            <person name="Haridas S."/>
            <person name="Albert R."/>
            <person name="Binder M."/>
            <person name="Bloem J."/>
            <person name="Labutti K."/>
            <person name="Salamov A."/>
            <person name="Andreopoulos B."/>
            <person name="Baker S."/>
            <person name="Barry K."/>
            <person name="Bills G."/>
            <person name="Bluhm B."/>
            <person name="Cannon C."/>
            <person name="Castanera R."/>
            <person name="Culley D."/>
            <person name="Daum C."/>
            <person name="Ezra D."/>
            <person name="Gonzalez J."/>
            <person name="Henrissat B."/>
            <person name="Kuo A."/>
            <person name="Liang C."/>
            <person name="Lipzen A."/>
            <person name="Lutzoni F."/>
            <person name="Magnuson J."/>
            <person name="Mondo S."/>
            <person name="Nolan M."/>
            <person name="Ohm R."/>
            <person name="Pangilinan J."/>
            <person name="Park H.-J."/>
            <person name="Ramirez L."/>
            <person name="Alfaro M."/>
            <person name="Sun H."/>
            <person name="Tritt A."/>
            <person name="Yoshinaga Y."/>
            <person name="Zwiers L.-H."/>
            <person name="Turgeon B."/>
            <person name="Goodwin S."/>
            <person name="Spatafora J."/>
            <person name="Crous P."/>
            <person name="Grigoriev I."/>
        </authorList>
    </citation>
    <scope>NUCLEOTIDE SEQUENCE</scope>
    <source>
        <strain evidence="13">CBS 175.79</strain>
    </source>
</reference>
<dbReference type="GO" id="GO:0016491">
    <property type="term" value="F:oxidoreductase activity"/>
    <property type="evidence" value="ECO:0007669"/>
    <property type="project" value="UniProtKB-KW"/>
</dbReference>
<dbReference type="SMART" id="SM00825">
    <property type="entry name" value="PKS_KS"/>
    <property type="match status" value="1"/>
</dbReference>
<dbReference type="SMART" id="SM00829">
    <property type="entry name" value="PKS_ER"/>
    <property type="match status" value="1"/>
</dbReference>
<dbReference type="PANTHER" id="PTHR43775:SF50">
    <property type="entry name" value="HIGHLY REDUCING POLYKETIDE SYNTHASE SRDA"/>
    <property type="match status" value="1"/>
</dbReference>
<accession>A0A6A5X7I3</accession>
<dbReference type="SUPFAM" id="SSF53901">
    <property type="entry name" value="Thiolase-like"/>
    <property type="match status" value="1"/>
</dbReference>
<evidence type="ECO:0000259" key="12">
    <source>
        <dbReference type="PROSITE" id="PS52019"/>
    </source>
</evidence>
<keyword evidence="3" id="KW-0808">Transferase</keyword>
<dbReference type="InterPro" id="IPR013968">
    <property type="entry name" value="PKS_KR"/>
</dbReference>
<dbReference type="Pfam" id="PF08659">
    <property type="entry name" value="KR"/>
    <property type="match status" value="1"/>
</dbReference>
<evidence type="ECO:0000313" key="13">
    <source>
        <dbReference type="EMBL" id="KAF2008893.1"/>
    </source>
</evidence>
<dbReference type="InterPro" id="IPR029063">
    <property type="entry name" value="SAM-dependent_MTases_sf"/>
</dbReference>
<dbReference type="CDD" id="cd05195">
    <property type="entry name" value="enoyl_red"/>
    <property type="match status" value="1"/>
</dbReference>
<dbReference type="EMBL" id="ML978081">
    <property type="protein sequence ID" value="KAF2008893.1"/>
    <property type="molecule type" value="Genomic_DNA"/>
</dbReference>
<dbReference type="GeneID" id="54281442"/>
<keyword evidence="14" id="KW-1185">Reference proteome</keyword>
<dbReference type="GO" id="GO:0044550">
    <property type="term" value="P:secondary metabolite biosynthetic process"/>
    <property type="evidence" value="ECO:0007669"/>
    <property type="project" value="UniProtKB-ARBA"/>
</dbReference>
<dbReference type="Pfam" id="PF16197">
    <property type="entry name" value="KAsynt_C_assoc"/>
    <property type="match status" value="1"/>
</dbReference>
<feature type="active site" description="Proton donor; for dehydratase activity" evidence="8">
    <location>
        <position position="1230"/>
    </location>
</feature>
<dbReference type="CDD" id="cd00833">
    <property type="entry name" value="PKS"/>
    <property type="match status" value="1"/>
</dbReference>
<feature type="compositionally biased region" description="Low complexity" evidence="9">
    <location>
        <begin position="515"/>
        <end position="525"/>
    </location>
</feature>
<dbReference type="InterPro" id="IPR049551">
    <property type="entry name" value="PKS_DH_C"/>
</dbReference>
<dbReference type="SUPFAM" id="SSF47336">
    <property type="entry name" value="ACP-like"/>
    <property type="match status" value="1"/>
</dbReference>
<dbReference type="PROSITE" id="PS00606">
    <property type="entry name" value="KS3_1"/>
    <property type="match status" value="1"/>
</dbReference>
<dbReference type="Pfam" id="PF13602">
    <property type="entry name" value="ADH_zinc_N_2"/>
    <property type="match status" value="1"/>
</dbReference>
<dbReference type="Pfam" id="PF00550">
    <property type="entry name" value="PP-binding"/>
    <property type="match status" value="1"/>
</dbReference>
<dbReference type="InterPro" id="IPR049552">
    <property type="entry name" value="PKS_DH_N"/>
</dbReference>
<dbReference type="InterPro" id="IPR049900">
    <property type="entry name" value="PKS_mFAS_DH"/>
</dbReference>
<sequence>MDNLFVNNDTSFGNDPPLSQCPEPIAVVGMGCRWPGGVHNESQLWSMLREKRSGFSEFKRDRINVDGFYHPSQNHPGTFHMRGGFCLEEDPRLFDNNLFHINAIETRTMDPAQRKLLEVTYEAFENAGEPWESFAGSKTGVFVGNFMSDHQNMQFRDPDNSMPYVTTGGDIAIHSNRINYVFNLKGPSLTLDTACSSAMYALHIAVSGIRNGDCEAAIVAGSNLISDPGPQMFITKLGALSPTSISHTFDAAADGYARGEGVGALYIMPLSRAVAGSYPIRAVIRGTAINANGQSEGISYPSPAGQEAVIRQAYRNAGGLDPALTGYFEAHGTGTPVGDPIEVSAIGRVFSKYREDNNPLLIGSIKPNLGHSESASAIASIMKVVLAMEKGEIPPTRGITKFNPKIDFKTSRTKVVTDMTPWPLMPIRRASVNSFGYGGANAHVILDHVENILPGYNRRGRTSPTYPIVPLIAQPHEPQTLSISTFLSSPLRSIQGSNRSSISFHTSSSNDNELETSGSELSESVSLHKENTSANMSPKRLVLLPFSANDDNALKKIIQAVGREAGDYDIRHLAHTLSRRRSKFSQRAFIISPSDTVPNFLQSATIASVKCQRDPATNIGFVFTGQGAQWPSMSRGLLNEYPVFQSSIRYQDQVLARLSKRPPWSIEDILIDKHSAHLIHEPMVSQTVCTAVQVALVELLTSWGIVPAATVGHSSGEIAAAYAGGRLTVAEAITLAYFRGYTVSKNERKGSMLAVGLNSTEVKPYLVGLETEITIAASNSPKSVTISGEIAAIESIAVQLTNEGIFNRVLKTGGNAYHSHHMQALGKMYENDALEGLEEISDLIDATKRRTCTRWVSSVYPERVTTEIEVAPSYWRANLESPVLFDTAIEQLLSQDADDIDILIEIGPHPALAGPIKQISQAAKARGSRVPMYLGSLNRTKDDLESILKLGGNLFTCNCPVNIDAVNGFSDPITNSGERPPVCINLPNYKYNYGAILFHENRLNKEWRLRKHPRHDLLGSRQLGGTSFCPSWRNMFRLRDVPWLGDHRLIPKAIFPAVGFVAMAIEAASQSYTETAEVNTIAGYTLRNVSVSSTLEIPDTEVGTDVVTNLQKINTPNGISENWYEFKISSLNTETKSWVEHCTGLVKIEATSDLNSDNFAENEENWRAVNIKDWYTRFATLGLEYGPSFQALSNLKAAPSRAAANISLAPTSEANIVAESGYTIHPTSLDNCLQLANIAAYSGNVALAKQAYIPVMFNDLTIWNRSGADLSEPGYAVAEGELRGSRGMYSRAQIFTSSGELLVDMNYFRGISYDGIPFVSEDAKERPRDPFSRLLWKPDIGTLSSEKAREMFPKRNAVSTEEDKVLAEKMDLLFAYLVASIFTQYRDVKFDSERVHLQHFMDWIGREYARAEEGAMSFGLEAIAASSDTRSSIIDAYFVELDSIAEIKLIRRVYENIATILTGETTGLELALKDDLLSDLYKFGRGISPAYFPVQNIIDLLAHKNPRMNILEVGAGTGGATGHIANALEAESAFKRFNEYTFTDLTPTFLSAAEHNFASCRGMKYSVLNIELDPLEQGFAAGEYDLIIASQVLHATSNLANTLQNVRTLLRPSGKLLLVEFTRTHPVSTFALGTFPYYWNGIEDGRPNGPLAQSDRWAKELRGSGFSGIDIMLGDEDTGLECASIMVSTAVEREAIISPIDVPKSRNTEVFVVTLGEPGDFARHVAAQLRIAGIERTQFISALKSENEVPRNSRIISLVDLEKVAALFEDELLFNNIKTMISHASSILWVSSGDIIQSSNPAAGLTTGLLKTVSREMPHLRLAQFNLGADFDGSNQFAHQVATREHKLVTDPATKADDIEILHDGCIHISRLAPDTELNTAYKIQQDLDTEPRVRRLGDLGPVKVTTTRPGILSTLQFEEDGDMLGPLPEDWIEIRSEAIDVNVKDIAVATGRFDLNTYSTACCGTVSKIGSKVSHLEIGDRVCGFAPGNFGNYVRVPAVYLQKMEKGDDPAELASLPISYMTALYSLKHLARVEKRESVLIQSAAGALGLATLRIAQHLGADVYVTVGNEDKITMLEREFGIPRDRIFSSRDLETPKKIWQATGRTGIDVIVCSTTSGQQMQEFWRCIAPLGRFIEVGRLDALNHGKLPMEVFKRNATFSSFDIALLSRQKPKLGAALMTEVAQLYREGVVRPIDYITKFDVSELQQAMMHMSKGTHVGKVVITYDDPDSLLKVAPSSTRAAFDSNATYILVGCVAGVGKSINNWMIERGARHIVHLTRSGPESAEAKDLIATASETPGLEIDVLECDATIKSEVEATIAHITTANRPIKGILHAAAVFEDVSFNQLHFTQLQKVINPKVTGTINLHEATLDQPLDFFTMTSSIVSVIGTATQASYSAANSFQDAFARFRLAQGQPAQSLALGMILDVGFASRREDIQRSLLRNGVYGTSEPDFVQLLDAAFTAPPKRSSDHLDSMSGAHLLAGLEPSKIYEADKKAVGADFAWSSDPRFGRVIQAIEDHHALLQSANFSNGYPHTSSAAPALSQLFSLVQKVKVLAEGSVAERLSKLLFVSLDDVDVSRDMASYGIDSMISAELRNWLFKTFGLDISFVELVTKGMAVRGLAERMVGKLVEST</sequence>
<dbReference type="SUPFAM" id="SSF50129">
    <property type="entry name" value="GroES-like"/>
    <property type="match status" value="1"/>
</dbReference>
<dbReference type="Proteomes" id="UP000799778">
    <property type="component" value="Unassembled WGS sequence"/>
</dbReference>
<dbReference type="InterPro" id="IPR001227">
    <property type="entry name" value="Ac_transferase_dom_sf"/>
</dbReference>
<dbReference type="Gene3D" id="3.40.366.10">
    <property type="entry name" value="Malonyl-Coenzyme A Acyl Carrier Protein, domain 2"/>
    <property type="match status" value="1"/>
</dbReference>
<dbReference type="InterPro" id="IPR016039">
    <property type="entry name" value="Thiolase-like"/>
</dbReference>
<feature type="domain" description="Ketosynthase family 3 (KS3)" evidence="11">
    <location>
        <begin position="22"/>
        <end position="448"/>
    </location>
</feature>
<dbReference type="Gene3D" id="1.10.1200.10">
    <property type="entry name" value="ACP-like"/>
    <property type="match status" value="1"/>
</dbReference>
<evidence type="ECO:0000256" key="8">
    <source>
        <dbReference type="PROSITE-ProRule" id="PRU01363"/>
    </source>
</evidence>
<evidence type="ECO:0000256" key="3">
    <source>
        <dbReference type="ARBA" id="ARBA00022679"/>
    </source>
</evidence>
<protein>
    <submittedName>
        <fullName evidence="13">Uncharacterized protein</fullName>
    </submittedName>
</protein>
<dbReference type="SMART" id="SM00822">
    <property type="entry name" value="PKS_KR"/>
    <property type="match status" value="1"/>
</dbReference>
<dbReference type="Gene3D" id="3.40.50.150">
    <property type="entry name" value="Vaccinia Virus protein VP39"/>
    <property type="match status" value="1"/>
</dbReference>
<dbReference type="OrthoDB" id="329835at2759"/>
<dbReference type="PROSITE" id="PS00012">
    <property type="entry name" value="PHOSPHOPANTETHEINE"/>
    <property type="match status" value="1"/>
</dbReference>
<keyword evidence="1" id="KW-0596">Phosphopantetheine</keyword>
<dbReference type="GO" id="GO:0031177">
    <property type="term" value="F:phosphopantetheine binding"/>
    <property type="evidence" value="ECO:0007669"/>
    <property type="project" value="InterPro"/>
</dbReference>
<evidence type="ECO:0000256" key="1">
    <source>
        <dbReference type="ARBA" id="ARBA00022450"/>
    </source>
</evidence>
<dbReference type="InterPro" id="IPR018201">
    <property type="entry name" value="Ketoacyl_synth_AS"/>
</dbReference>
<feature type="domain" description="PKS/mFAS DH" evidence="12">
    <location>
        <begin position="1015"/>
        <end position="1322"/>
    </location>
</feature>
<name>A0A6A5X7I3_9PLEO</name>
<evidence type="ECO:0000259" key="10">
    <source>
        <dbReference type="PROSITE" id="PS50075"/>
    </source>
</evidence>
<evidence type="ECO:0000259" key="11">
    <source>
        <dbReference type="PROSITE" id="PS52004"/>
    </source>
</evidence>
<dbReference type="InterPro" id="IPR014030">
    <property type="entry name" value="Ketoacyl_synth_N"/>
</dbReference>
<dbReference type="InterPro" id="IPR014031">
    <property type="entry name" value="Ketoacyl_synth_C"/>
</dbReference>
<dbReference type="GO" id="GO:0004315">
    <property type="term" value="F:3-oxoacyl-[acyl-carrier-protein] synthase activity"/>
    <property type="evidence" value="ECO:0007669"/>
    <property type="project" value="InterPro"/>
</dbReference>
<keyword evidence="6" id="KW-0511">Multifunctional enzyme</keyword>
<dbReference type="GO" id="GO:0004312">
    <property type="term" value="F:fatty acid synthase activity"/>
    <property type="evidence" value="ECO:0007669"/>
    <property type="project" value="TreeGrafter"/>
</dbReference>
<dbReference type="Pfam" id="PF08242">
    <property type="entry name" value="Methyltransf_12"/>
    <property type="match status" value="1"/>
</dbReference>
<dbReference type="InterPro" id="IPR006162">
    <property type="entry name" value="Ppantetheine_attach_site"/>
</dbReference>
<dbReference type="InterPro" id="IPR020807">
    <property type="entry name" value="PKS_DH"/>
</dbReference>
<gene>
    <name evidence="13" type="ORF">BU24DRAFT_359493</name>
</gene>
<dbReference type="RefSeq" id="XP_033377232.1">
    <property type="nucleotide sequence ID" value="XM_033524045.1"/>
</dbReference>
<feature type="region of interest" description="C-terminal hotdog fold" evidence="8">
    <location>
        <begin position="1166"/>
        <end position="1322"/>
    </location>
</feature>
<dbReference type="Pfam" id="PF02801">
    <property type="entry name" value="Ketoacyl-synt_C"/>
    <property type="match status" value="1"/>
</dbReference>
<keyword evidence="7" id="KW-0012">Acyltransferase</keyword>
<feature type="domain" description="Carrier" evidence="10">
    <location>
        <begin position="2545"/>
        <end position="2631"/>
    </location>
</feature>
<dbReference type="InterPro" id="IPR020841">
    <property type="entry name" value="PKS_Beta-ketoAc_synthase_dom"/>
</dbReference>